<accession>A0A1H9STI9</accession>
<evidence type="ECO:0000313" key="2">
    <source>
        <dbReference type="Proteomes" id="UP000199572"/>
    </source>
</evidence>
<name>A0A1H9STI9_9SPHI</name>
<dbReference type="RefSeq" id="WP_139180200.1">
    <property type="nucleotide sequence ID" value="NZ_FOGG01000019.1"/>
</dbReference>
<dbReference type="OrthoDB" id="980645at2"/>
<proteinExistence type="predicted"/>
<evidence type="ECO:0000313" key="1">
    <source>
        <dbReference type="EMBL" id="SER88187.1"/>
    </source>
</evidence>
<dbReference type="EMBL" id="FOGG01000019">
    <property type="protein sequence ID" value="SER88187.1"/>
    <property type="molecule type" value="Genomic_DNA"/>
</dbReference>
<gene>
    <name evidence="1" type="ORF">SAMN04488023_11978</name>
</gene>
<dbReference type="AlphaFoldDB" id="A0A1H9STI9"/>
<protein>
    <submittedName>
        <fullName evidence="1">Uncharacterized protein</fullName>
    </submittedName>
</protein>
<keyword evidence="2" id="KW-1185">Reference proteome</keyword>
<reference evidence="1 2" key="1">
    <citation type="submission" date="2016-10" db="EMBL/GenBank/DDBJ databases">
        <authorList>
            <person name="de Groot N.N."/>
        </authorList>
    </citation>
    <scope>NUCLEOTIDE SEQUENCE [LARGE SCALE GENOMIC DNA]</scope>
    <source>
        <strain evidence="1 2">DSM 18610</strain>
    </source>
</reference>
<organism evidence="1 2">
    <name type="scientific">Pedobacter rhizosphaerae</name>
    <dbReference type="NCBI Taxonomy" id="390241"/>
    <lineage>
        <taxon>Bacteria</taxon>
        <taxon>Pseudomonadati</taxon>
        <taxon>Bacteroidota</taxon>
        <taxon>Sphingobacteriia</taxon>
        <taxon>Sphingobacteriales</taxon>
        <taxon>Sphingobacteriaceae</taxon>
        <taxon>Pedobacter</taxon>
    </lineage>
</organism>
<dbReference type="STRING" id="390241.SAMN04488023_11978"/>
<sequence length="123" mass="14684">MKKLLSILLMSLFLFKATSSLWICVSFYANRDYISKNICINRFDLIPICEGQCYLNSQLKKNDKQEQKLPELKQKETQLFYLEQQLQTRENGIRIIDSNPNFFYYSDYSDVFVMNVFQPPQRT</sequence>
<dbReference type="Proteomes" id="UP000199572">
    <property type="component" value="Unassembled WGS sequence"/>
</dbReference>